<proteinExistence type="predicted"/>
<dbReference type="AlphaFoldDB" id="A0A1I5TH52"/>
<organism evidence="2 3">
    <name type="scientific">Pseudomonas borbori</name>
    <dbReference type="NCBI Taxonomy" id="289003"/>
    <lineage>
        <taxon>Bacteria</taxon>
        <taxon>Pseudomonadati</taxon>
        <taxon>Pseudomonadota</taxon>
        <taxon>Gammaproteobacteria</taxon>
        <taxon>Pseudomonadales</taxon>
        <taxon>Pseudomonadaceae</taxon>
        <taxon>Pseudomonas</taxon>
    </lineage>
</organism>
<reference evidence="3" key="1">
    <citation type="submission" date="2016-10" db="EMBL/GenBank/DDBJ databases">
        <authorList>
            <person name="Varghese N."/>
            <person name="Submissions S."/>
        </authorList>
    </citation>
    <scope>NUCLEOTIDE SEQUENCE [LARGE SCALE GENOMIC DNA]</scope>
    <source>
        <strain evidence="3">DSM 17834</strain>
    </source>
</reference>
<feature type="chain" id="PRO_5011699591" evidence="1">
    <location>
        <begin position="22"/>
        <end position="146"/>
    </location>
</feature>
<gene>
    <name evidence="2" type="ORF">SAMN05216190_12025</name>
</gene>
<feature type="signal peptide" evidence="1">
    <location>
        <begin position="1"/>
        <end position="21"/>
    </location>
</feature>
<sequence length="146" mass="16503">MHTPKSLLILISFLLTQGAYADEWQPFQGTPENKGIYETILIEKNGIFSKEVIIWLRATFSLDETNCNNLEGSDDTTLSAKSMCMMFRKNEIKQSVYKLSLNCSKKNIGYLESTSKNHFDKRVASSLDIGNHPGSLGYALIQHYCL</sequence>
<accession>A0A1I5TH52</accession>
<evidence type="ECO:0000313" key="2">
    <source>
        <dbReference type="EMBL" id="SFP81997.1"/>
    </source>
</evidence>
<keyword evidence="1" id="KW-0732">Signal</keyword>
<name>A0A1I5TH52_9PSED</name>
<dbReference type="RefSeq" id="WP_141123954.1">
    <property type="nucleotide sequence ID" value="NZ_FOWX01000020.1"/>
</dbReference>
<evidence type="ECO:0000256" key="1">
    <source>
        <dbReference type="SAM" id="SignalP"/>
    </source>
</evidence>
<dbReference type="EMBL" id="FOWX01000020">
    <property type="protein sequence ID" value="SFP81997.1"/>
    <property type="molecule type" value="Genomic_DNA"/>
</dbReference>
<protein>
    <submittedName>
        <fullName evidence="2">Uncharacterized protein</fullName>
    </submittedName>
</protein>
<dbReference type="Proteomes" id="UP000198784">
    <property type="component" value="Unassembled WGS sequence"/>
</dbReference>
<keyword evidence="3" id="KW-1185">Reference proteome</keyword>
<evidence type="ECO:0000313" key="3">
    <source>
        <dbReference type="Proteomes" id="UP000198784"/>
    </source>
</evidence>